<accession>A0A0N4YN71</accession>
<dbReference type="PANTHER" id="PTHR31895">
    <property type="entry name" value="PROTEIN CBG03177-RELATED"/>
    <property type="match status" value="1"/>
</dbReference>
<dbReference type="EMBL" id="UYSL01023598">
    <property type="protein sequence ID" value="VDL82396.1"/>
    <property type="molecule type" value="Genomic_DNA"/>
</dbReference>
<dbReference type="WBParaSite" id="NBR_0001867001-mRNA-1">
    <property type="protein sequence ID" value="NBR_0001867001-mRNA-1"/>
    <property type="gene ID" value="NBR_0001867001"/>
</dbReference>
<sequence>MQLTVALHLMFVSATAVATFSPRLARQSCDCKGGEPARCQCEVLSSADSAKNSVHMACSCSAPVSSRCVCEGTDQLPPPTPPQQMPRPPMMSCTDQCRATCLTKCAVSPVDRCAEACPDACHYSCLKQEKLKSGSHTSVKKSDYKFIIPLNQLVWIPQSNTGTLPTVSTVRAPTLIPDVPAPQISTPNPKICSADCMPQCSISCTAVRPGLKMLAHLIDGKQANTSECLKTCTQTCEQICLRAGVGSKECTAACHPTCEETCPISVTTGQNQCDAPCMPLCTAECREQLKPTSVPVVAVISPLVVSASPLESLPSTATNLKAQCDHSCEVQCARQCALQKLPTEQCESACNTTCVPVCLAKSRDRHRRPSRREFSRIIMA</sequence>
<evidence type="ECO:0000256" key="1">
    <source>
        <dbReference type="SAM" id="SignalP"/>
    </source>
</evidence>
<name>A0A0N4YN71_NIPBR</name>
<keyword evidence="1" id="KW-0732">Signal</keyword>
<dbReference type="OMA" id="TICRNEC"/>
<protein>
    <submittedName>
        <fullName evidence="4">Cysteine rich repeat-containing domain protein</fullName>
    </submittedName>
</protein>
<gene>
    <name evidence="2" type="ORF">NBR_LOCUS18671</name>
</gene>
<evidence type="ECO:0000313" key="3">
    <source>
        <dbReference type="Proteomes" id="UP000271162"/>
    </source>
</evidence>
<reference evidence="2 3" key="2">
    <citation type="submission" date="2018-11" db="EMBL/GenBank/DDBJ databases">
        <authorList>
            <consortium name="Pathogen Informatics"/>
        </authorList>
    </citation>
    <scope>NUCLEOTIDE SEQUENCE [LARGE SCALE GENOMIC DNA]</scope>
</reference>
<organism evidence="4">
    <name type="scientific">Nippostrongylus brasiliensis</name>
    <name type="common">Rat hookworm</name>
    <dbReference type="NCBI Taxonomy" id="27835"/>
    <lineage>
        <taxon>Eukaryota</taxon>
        <taxon>Metazoa</taxon>
        <taxon>Ecdysozoa</taxon>
        <taxon>Nematoda</taxon>
        <taxon>Chromadorea</taxon>
        <taxon>Rhabditida</taxon>
        <taxon>Rhabditina</taxon>
        <taxon>Rhabditomorpha</taxon>
        <taxon>Strongyloidea</taxon>
        <taxon>Heligmosomidae</taxon>
        <taxon>Nippostrongylus</taxon>
    </lineage>
</organism>
<feature type="signal peptide" evidence="1">
    <location>
        <begin position="1"/>
        <end position="18"/>
    </location>
</feature>
<reference evidence="4" key="1">
    <citation type="submission" date="2017-02" db="UniProtKB">
        <authorList>
            <consortium name="WormBaseParasite"/>
        </authorList>
    </citation>
    <scope>IDENTIFICATION</scope>
</reference>
<proteinExistence type="predicted"/>
<dbReference type="PANTHER" id="PTHR31895:SF23">
    <property type="entry name" value="INTRINSICALLY DISORDERED PROTEIN, EXPRESSED IN PHARYNX"/>
    <property type="match status" value="1"/>
</dbReference>
<keyword evidence="3" id="KW-1185">Reference proteome</keyword>
<feature type="chain" id="PRO_5043125912" evidence="1">
    <location>
        <begin position="19"/>
        <end position="380"/>
    </location>
</feature>
<dbReference type="AlphaFoldDB" id="A0A0N4YN71"/>
<evidence type="ECO:0000313" key="4">
    <source>
        <dbReference type="WBParaSite" id="NBR_0001867001-mRNA-1"/>
    </source>
</evidence>
<dbReference type="Proteomes" id="UP000271162">
    <property type="component" value="Unassembled WGS sequence"/>
</dbReference>
<evidence type="ECO:0000313" key="2">
    <source>
        <dbReference type="EMBL" id="VDL82396.1"/>
    </source>
</evidence>